<reference evidence="1" key="2">
    <citation type="submission" date="2020-08" db="EMBL/GenBank/DDBJ databases">
        <authorList>
            <person name="Shumante A."/>
            <person name="Zimin A.V."/>
            <person name="Puiu D."/>
            <person name="Salzberg S.L."/>
        </authorList>
    </citation>
    <scope>NUCLEOTIDE SEQUENCE</scope>
    <source>
        <strain evidence="1">WC2-LM</strain>
        <tissue evidence="1">Liver</tissue>
    </source>
</reference>
<dbReference type="EMBL" id="WJEC01001933">
    <property type="protein sequence ID" value="KAF7477436.1"/>
    <property type="molecule type" value="Genomic_DNA"/>
</dbReference>
<proteinExistence type="predicted"/>
<gene>
    <name evidence="1" type="ORF">GHT09_011508</name>
    <name evidence="2" type="ORF">MONAX_5E029569</name>
</gene>
<sequence>MARLSPPQPRQSCAPSPCALRIRQPSREIRYQAAVSPKAIPRRKKTRKTAVLIPPPLGLGAQQVRLPTGEAVGRLSFGR</sequence>
<evidence type="ECO:0000313" key="2">
    <source>
        <dbReference type="EMBL" id="VTJ62829.1"/>
    </source>
</evidence>
<protein>
    <submittedName>
        <fullName evidence="2">Uncharacterized protein</fullName>
    </submittedName>
</protein>
<dbReference type="EMBL" id="CABDUW010000211">
    <property type="protein sequence ID" value="VTJ62829.1"/>
    <property type="molecule type" value="Genomic_DNA"/>
</dbReference>
<reference evidence="2 3" key="1">
    <citation type="submission" date="2019-04" db="EMBL/GenBank/DDBJ databases">
        <authorList>
            <person name="Alioto T."/>
            <person name="Alioto T."/>
        </authorList>
    </citation>
    <scope>NUCLEOTIDE SEQUENCE [LARGE SCALE GENOMIC DNA]</scope>
</reference>
<dbReference type="Proteomes" id="UP000335636">
    <property type="component" value="Unassembled WGS sequence"/>
</dbReference>
<accession>A0A5E4B236</accession>
<evidence type="ECO:0000313" key="1">
    <source>
        <dbReference type="EMBL" id="KAF7477436.1"/>
    </source>
</evidence>
<evidence type="ECO:0000313" key="3">
    <source>
        <dbReference type="Proteomes" id="UP000335636"/>
    </source>
</evidence>
<dbReference type="AlphaFoldDB" id="A0A5E4B236"/>
<organism evidence="2 3">
    <name type="scientific">Marmota monax</name>
    <name type="common">Woodchuck</name>
    <dbReference type="NCBI Taxonomy" id="9995"/>
    <lineage>
        <taxon>Eukaryota</taxon>
        <taxon>Metazoa</taxon>
        <taxon>Chordata</taxon>
        <taxon>Craniata</taxon>
        <taxon>Vertebrata</taxon>
        <taxon>Euteleostomi</taxon>
        <taxon>Mammalia</taxon>
        <taxon>Eutheria</taxon>
        <taxon>Euarchontoglires</taxon>
        <taxon>Glires</taxon>
        <taxon>Rodentia</taxon>
        <taxon>Sciuromorpha</taxon>
        <taxon>Sciuridae</taxon>
        <taxon>Xerinae</taxon>
        <taxon>Marmotini</taxon>
        <taxon>Marmota</taxon>
    </lineage>
</organism>
<dbReference type="Proteomes" id="UP000662637">
    <property type="component" value="Unassembled WGS sequence"/>
</dbReference>
<name>A0A5E4B236_MARMO</name>
<keyword evidence="3" id="KW-1185">Reference proteome</keyword>